<dbReference type="InterPro" id="IPR041700">
    <property type="entry name" value="OMP_b-brl_3"/>
</dbReference>
<evidence type="ECO:0000313" key="3">
    <source>
        <dbReference type="Proteomes" id="UP000198711"/>
    </source>
</evidence>
<dbReference type="AlphaFoldDB" id="A0A8X8IF80"/>
<proteinExistence type="predicted"/>
<dbReference type="Gene3D" id="2.170.130.10">
    <property type="entry name" value="TonB-dependent receptor, plug domain"/>
    <property type="match status" value="1"/>
</dbReference>
<dbReference type="InterPro" id="IPR008969">
    <property type="entry name" value="CarboxyPept-like_regulatory"/>
</dbReference>
<dbReference type="SUPFAM" id="SSF49464">
    <property type="entry name" value="Carboxypeptidase regulatory domain-like"/>
    <property type="match status" value="1"/>
</dbReference>
<sequence>MTFCSLYAQYQIRGTVLNFKDRPIEFAIIELRKTDQPSGNAILQKVANEKGEFAIKVNYGGKYLLGVKSLGYSDTTINVSLESDSVSIIKIKMMDLEIKEVRAVTVISKRPFIERRLDRLVMNIENSPISGNRSSLDLMNLAPGVLVTNGEVLLRGMQPARVMINGRMLNLTGVDLENYLNNLKSTEISSIEIMSHPPAEYDAAGNGGLINIILKRSKKDGLNGSLAMNFSQGLGKYPDYIPSANINFHRNKIGITGSLTYDNLQDFLTIGMDRKINQDDGNFVSNTTIDSKIHLASERLGLYYDINKDQYFAIDFSHSSSANKSFSNANTSIIYADPHKSIYSVGYFTGNLPTDFSNLGLNYSIKTDSIGSTFKIISDYTYSNKNAFSGNHNQKYDSNNNLISDTTFNFSYPSSAKIFTAQLNYNKVFKTKTEFSVGGKYTFTDIFTNNYYDIFFNNAWKKDLATAFDFRYRERIYAGYFKLKGSIFKTEYLIGLRGEQSEVNGLLTSTSQQDTANNRKYFNLFPSIFFKKKVNNSGSNYLTFVYNKRVGRPSYSQLNPFRYFIDNYTTREGNPLLTPQFTNSCELSYTLHNKYSLSINYAVTKDIISQVLESNTSNPVMVMKNRNSGYSKNFGLNFSFPVDVTKWWLINSTISAGKIISEAPDYSINSNYFFFQTYQDLNFTNRFSINISGYYRYHTVWANIIFAPLGSLDISCQRKFIENKLITKIGVSDIFYSSAGNTREVSYYNSGNINLTRKAQTRVVFINLIYRFQSGKAFKSDKMENGSAEERKRL</sequence>
<dbReference type="InterPro" id="IPR037066">
    <property type="entry name" value="Plug_dom_sf"/>
</dbReference>
<accession>A0A8X8IF80</accession>
<protein>
    <submittedName>
        <fullName evidence="2">Outer membrane receptor proteins, mostly Fe transport</fullName>
    </submittedName>
</protein>
<keyword evidence="2" id="KW-0675">Receptor</keyword>
<keyword evidence="3" id="KW-1185">Reference proteome</keyword>
<evidence type="ECO:0000313" key="2">
    <source>
        <dbReference type="EMBL" id="SDX01097.1"/>
    </source>
</evidence>
<organism evidence="2 3">
    <name type="scientific">Hydrobacter penzbergensis</name>
    <dbReference type="NCBI Taxonomy" id="1235997"/>
    <lineage>
        <taxon>Bacteria</taxon>
        <taxon>Pseudomonadati</taxon>
        <taxon>Bacteroidota</taxon>
        <taxon>Chitinophagia</taxon>
        <taxon>Chitinophagales</taxon>
        <taxon>Chitinophagaceae</taxon>
        <taxon>Hydrobacter</taxon>
    </lineage>
</organism>
<dbReference type="SUPFAM" id="SSF56935">
    <property type="entry name" value="Porins"/>
    <property type="match status" value="1"/>
</dbReference>
<feature type="domain" description="Outer membrane protein beta-barrel" evidence="1">
    <location>
        <begin position="366"/>
        <end position="770"/>
    </location>
</feature>
<comment type="caution">
    <text evidence="2">The sequence shown here is derived from an EMBL/GenBank/DDBJ whole genome shotgun (WGS) entry which is preliminary data.</text>
</comment>
<dbReference type="EMBL" id="FNNO01000008">
    <property type="protein sequence ID" value="SDX01097.1"/>
    <property type="molecule type" value="Genomic_DNA"/>
</dbReference>
<evidence type="ECO:0000259" key="1">
    <source>
        <dbReference type="Pfam" id="PF14905"/>
    </source>
</evidence>
<gene>
    <name evidence="2" type="ORF">SAMN05444410_10828</name>
</gene>
<dbReference type="Proteomes" id="UP000198711">
    <property type="component" value="Unassembled WGS sequence"/>
</dbReference>
<dbReference type="Pfam" id="PF14905">
    <property type="entry name" value="OMP_b-brl_3"/>
    <property type="match status" value="1"/>
</dbReference>
<reference evidence="2 3" key="1">
    <citation type="submission" date="2016-10" db="EMBL/GenBank/DDBJ databases">
        <authorList>
            <person name="Varghese N."/>
            <person name="Submissions S."/>
        </authorList>
    </citation>
    <scope>NUCLEOTIDE SEQUENCE [LARGE SCALE GENOMIC DNA]</scope>
    <source>
        <strain evidence="2 3">DSM 25353</strain>
    </source>
</reference>
<name>A0A8X8IF80_9BACT</name>